<feature type="compositionally biased region" description="Polar residues" evidence="18">
    <location>
        <begin position="1191"/>
        <end position="1213"/>
    </location>
</feature>
<feature type="compositionally biased region" description="Polar residues" evidence="18">
    <location>
        <begin position="769"/>
        <end position="783"/>
    </location>
</feature>
<dbReference type="OMA" id="HEKCKQQ"/>
<feature type="compositionally biased region" description="Basic and acidic residues" evidence="18">
    <location>
        <begin position="589"/>
        <end position="630"/>
    </location>
</feature>
<keyword evidence="5" id="KW-0678">Repressor</keyword>
<feature type="compositionally biased region" description="Basic and acidic residues" evidence="18">
    <location>
        <begin position="242"/>
        <end position="265"/>
    </location>
</feature>
<keyword evidence="11" id="KW-0010">Activator</keyword>
<feature type="compositionally biased region" description="Low complexity" evidence="18">
    <location>
        <begin position="417"/>
        <end position="430"/>
    </location>
</feature>
<evidence type="ECO:0000313" key="20">
    <source>
        <dbReference type="Proteomes" id="UP001501920"/>
    </source>
</evidence>
<reference evidence="19" key="3">
    <citation type="submission" date="2025-09" db="UniProtKB">
        <authorList>
            <consortium name="Ensembl"/>
        </authorList>
    </citation>
    <scope>IDENTIFICATION</scope>
</reference>
<evidence type="ECO:0000256" key="3">
    <source>
        <dbReference type="ARBA" id="ARBA00004496"/>
    </source>
</evidence>
<feature type="compositionally biased region" description="Basic and acidic residues" evidence="18">
    <location>
        <begin position="400"/>
        <end position="411"/>
    </location>
</feature>
<keyword evidence="4" id="KW-0963">Cytoplasm</keyword>
<feature type="region of interest" description="Disordered" evidence="18">
    <location>
        <begin position="1084"/>
        <end position="1213"/>
    </location>
</feature>
<evidence type="ECO:0000256" key="17">
    <source>
        <dbReference type="SAM" id="Coils"/>
    </source>
</evidence>
<evidence type="ECO:0000256" key="11">
    <source>
        <dbReference type="ARBA" id="ARBA00023159"/>
    </source>
</evidence>
<evidence type="ECO:0000256" key="5">
    <source>
        <dbReference type="ARBA" id="ARBA00022491"/>
    </source>
</evidence>
<keyword evidence="13" id="KW-0539">Nucleus</keyword>
<feature type="region of interest" description="Disordered" evidence="18">
    <location>
        <begin position="1814"/>
        <end position="1917"/>
    </location>
</feature>
<keyword evidence="10" id="KW-0496">Mitochondrion</keyword>
<dbReference type="GeneID" id="108427524"/>
<dbReference type="GO" id="GO:0003714">
    <property type="term" value="F:transcription corepressor activity"/>
    <property type="evidence" value="ECO:0007669"/>
    <property type="project" value="TreeGrafter"/>
</dbReference>
<evidence type="ECO:0000256" key="14">
    <source>
        <dbReference type="ARBA" id="ARBA00023306"/>
    </source>
</evidence>
<feature type="compositionally biased region" description="Acidic residues" evidence="18">
    <location>
        <begin position="1"/>
        <end position="11"/>
    </location>
</feature>
<dbReference type="PANTHER" id="PTHR15489">
    <property type="entry name" value="CASPASE 8 ASSOCIATED PROTEIN 2"/>
    <property type="match status" value="1"/>
</dbReference>
<feature type="compositionally biased region" description="Basic and acidic residues" evidence="18">
    <location>
        <begin position="1104"/>
        <end position="1133"/>
    </location>
</feature>
<feature type="compositionally biased region" description="Basic and acidic residues" evidence="18">
    <location>
        <begin position="883"/>
        <end position="917"/>
    </location>
</feature>
<evidence type="ECO:0000256" key="4">
    <source>
        <dbReference type="ARBA" id="ARBA00022490"/>
    </source>
</evidence>
<evidence type="ECO:0000256" key="8">
    <source>
        <dbReference type="ARBA" id="ARBA00022990"/>
    </source>
</evidence>
<keyword evidence="20" id="KW-1185">Reference proteome</keyword>
<evidence type="ECO:0000256" key="15">
    <source>
        <dbReference type="ARBA" id="ARBA00069865"/>
    </source>
</evidence>
<feature type="region of interest" description="Disordered" evidence="18">
    <location>
        <begin position="1"/>
        <end position="47"/>
    </location>
</feature>
<feature type="compositionally biased region" description="Basic and acidic residues" evidence="18">
    <location>
        <begin position="1084"/>
        <end position="1094"/>
    </location>
</feature>
<dbReference type="InterPro" id="IPR039674">
    <property type="entry name" value="FLASH"/>
</dbReference>
<feature type="compositionally biased region" description="Basic and acidic residues" evidence="18">
    <location>
        <begin position="487"/>
        <end position="580"/>
    </location>
</feature>
<feature type="compositionally biased region" description="Basic and acidic residues" evidence="18">
    <location>
        <begin position="1391"/>
        <end position="1402"/>
    </location>
</feature>
<evidence type="ECO:0000313" key="19">
    <source>
        <dbReference type="Ensembl" id="ENSPNAP00000006961.2"/>
    </source>
</evidence>
<evidence type="ECO:0000256" key="9">
    <source>
        <dbReference type="ARBA" id="ARBA00023015"/>
    </source>
</evidence>
<reference evidence="19 20" key="1">
    <citation type="submission" date="2020-10" db="EMBL/GenBank/DDBJ databases">
        <title>Pygocentrus nattereri (red-bellied piranha) genome, fPygNat1, primary haplotype.</title>
        <authorList>
            <person name="Myers G."/>
            <person name="Meyer A."/>
            <person name="Karagic N."/>
            <person name="Pippel M."/>
            <person name="Winkler S."/>
            <person name="Tracey A."/>
            <person name="Wood J."/>
            <person name="Formenti G."/>
            <person name="Howe K."/>
            <person name="Fedrigo O."/>
            <person name="Jarvis E.D."/>
        </authorList>
    </citation>
    <scope>NUCLEOTIDE SEQUENCE [LARGE SCALE GENOMIC DNA]</scope>
</reference>
<keyword evidence="8" id="KW-0007">Acetylation</keyword>
<feature type="region of interest" description="Disordered" evidence="18">
    <location>
        <begin position="311"/>
        <end position="636"/>
    </location>
</feature>
<feature type="region of interest" description="Disordered" evidence="18">
    <location>
        <begin position="242"/>
        <end position="269"/>
    </location>
</feature>
<dbReference type="FunFam" id="1.10.10.60:FF:000265">
    <property type="entry name" value="CASP8-associated protein 2 isoform X1"/>
    <property type="match status" value="1"/>
</dbReference>
<proteinExistence type="predicted"/>
<dbReference type="Ensembl" id="ENSPNAT00000002634.2">
    <property type="protein sequence ID" value="ENSPNAP00000006961.2"/>
    <property type="gene ID" value="ENSPNAG00000002447.2"/>
</dbReference>
<evidence type="ECO:0000256" key="7">
    <source>
        <dbReference type="ARBA" id="ARBA00022703"/>
    </source>
</evidence>
<evidence type="ECO:0000256" key="6">
    <source>
        <dbReference type="ARBA" id="ARBA00022553"/>
    </source>
</evidence>
<feature type="compositionally biased region" description="Basic residues" evidence="18">
    <location>
        <begin position="1855"/>
        <end position="1873"/>
    </location>
</feature>
<evidence type="ECO:0000256" key="1">
    <source>
        <dbReference type="ARBA" id="ARBA00004173"/>
    </source>
</evidence>
<keyword evidence="14" id="KW-0131">Cell cycle</keyword>
<feature type="region of interest" description="Disordered" evidence="18">
    <location>
        <begin position="769"/>
        <end position="794"/>
    </location>
</feature>
<dbReference type="Proteomes" id="UP001501920">
    <property type="component" value="Chromosome 4"/>
</dbReference>
<dbReference type="STRING" id="42514.ENSPNAP00000006961"/>
<feature type="region of interest" description="Disordered" evidence="18">
    <location>
        <begin position="871"/>
        <end position="921"/>
    </location>
</feature>
<keyword evidence="12" id="KW-0804">Transcription</keyword>
<feature type="compositionally biased region" description="Basic and acidic residues" evidence="18">
    <location>
        <begin position="1891"/>
        <end position="1908"/>
    </location>
</feature>
<reference evidence="19" key="2">
    <citation type="submission" date="2025-08" db="UniProtKB">
        <authorList>
            <consortium name="Ensembl"/>
        </authorList>
    </citation>
    <scope>IDENTIFICATION</scope>
</reference>
<feature type="compositionally biased region" description="Polar residues" evidence="18">
    <location>
        <begin position="380"/>
        <end position="399"/>
    </location>
</feature>
<dbReference type="GO" id="GO:0016605">
    <property type="term" value="C:PML body"/>
    <property type="evidence" value="ECO:0007669"/>
    <property type="project" value="UniProtKB-SubCell"/>
</dbReference>
<comment type="subcellular location">
    <subcellularLocation>
        <location evidence="3">Cytoplasm</location>
    </subcellularLocation>
    <subcellularLocation>
        <location evidence="1">Mitochondrion</location>
    </subcellularLocation>
    <subcellularLocation>
        <location evidence="2">Nucleus</location>
        <location evidence="2">PML body</location>
    </subcellularLocation>
</comment>
<dbReference type="GO" id="GO:0008625">
    <property type="term" value="P:extrinsic apoptotic signaling pathway via death domain receptors"/>
    <property type="evidence" value="ECO:0007669"/>
    <property type="project" value="TreeGrafter"/>
</dbReference>
<dbReference type="GeneTree" id="ENSGT00620000088063"/>
<dbReference type="OrthoDB" id="1938039at2759"/>
<feature type="coiled-coil region" evidence="17">
    <location>
        <begin position="61"/>
        <end position="145"/>
    </location>
</feature>
<sequence length="1985" mass="220702">MEESVLDELYEDLGQGRRDSSLNHDEDSVDIYSGLDDSPKGDGGNREVNSFLSPQRVKESMDLYEELITKEQEEKDATYNELKSKFDAAQNQVQELLAKLQQMQTKNSSLHKENTVLKKNISALIKTARMEIIRKDDEINKLNSRPGRGRFHQSWIERSHETCLRNQANTGPNVNGPNVNSPVNSSKGSQECRGGRRLAEALEHTDRSRLSSYPVHPVTLADASPSSVLQKCTRSNLDRPLHCQSKDANGSRDCQRVQSSGKERGNACSDSEILNSENCITAGQKVCDETAGTRMDSKEVDKECLTKQCNKQSMESNAKEKNTSEKTLCDVNKSERSQREVEKMNCASSKSQHQQQEDPVVLRRSGRAKSPFSQPHHVSPSKSHSQLSRGPSRVTSDTQTESRKQEQDRRSRSGAHSVSEMSSLEKSSVSLDRKMEKRGSREHHRKEERRHEDSERRRTRSDRSKEYEQKKIREGEGGNGQQGNSSSREERRSTRSETNKEHERRNAKEIEEGIARGAADKTDRRFRDGRDRSHDDVRNSRRESSPVRRGDQDSGRTRRKDCDEDINRRKFSSKREEQLSRSKASSSLEDSRNKSSDKHSVKEKCVEIDYDKGRRRADKDRQTLDRKSTKDIPAADIAKSAIPEKSRIVENGHVGETVYCQNEKVNMRPPLKLSSCDISAMAEESSPKRKLSFMETLNLTLSPIKKQSQSAIPKELIIQPSEDAHVNNSAEERGSFELGEEFCVIDETENSQVEAMDVDSASATDAVQLNQSNSGTKPSQSQDLIPGSEEPKTGLQDLVVKEKGLEYSSIGEVACEGVMTPAEKICIDFETQEKTSVTNTDYSGDSFEKCTDSSQCAADKTVIAKVSLPSERSVPGNSLSVHSVEDVCKKQDSHASVRKHEEDRSREDSSKECKPEQETPLTVQIDISQKKVSTSVKVHAVPEACSNADTSVSLEVVSSTVSIDVNPQSKHSCSDTQTTASDVEMMGGCENLDSCSRPSEGRLAGAVNTSSTLRAKGTPGEQASSSQPDSTEDELQISRPFNSVVVNQDEDSMMLTLSNIRVIPEAISPLTSPVRQMRKVQHSLLKEPHVKSPSKDLSTSASVTDKDTIKMDMNKENKRPDLSDMHSVVKDQQEVLSSTVEIEELEEGEIDSRSDEESSLIIQSPPHEKTKSVSRNQPSPRSPRLEKRTSQVRPTVTPTREQDRNLTAASKDSPTFNKRRFKTIAIPHKATVTTSAEFMNMLLYIRSELRRKYMKLHKNVTKSAFCCIVDMSLASFTEFVDGVNFHKFCSQGNEIKSRLNKIISSVMSKVSSNGIVNRIFEQRADDLKQKLWNFVDGQFDFLFKELKAAVKSASGLSKNTSFESKCLNSRVKESFSLDIHKVPAKKPLSTAEHRPNKKDKAGGQESKQWTTLHSLPGKIRGLGSRGKNIKATMEGETPVSEPSDQLPAVFTSEKSSQESVPAPENKISTYARRISQDRTDFEILTEQQTSSLTFNLVTDSQMGDIFRCLLQGSDLLEASVSAGENQNWPLNTPRKEGPAGESFIGVITPSKIITPSNLTWASISPYKFASPNNKIHMPLNPEVFDESCLLEIPSNTLPNQAASGLTTVSSHPPFSILAEDLAVSLTIPSPLKSDGHLSFLHPASGQPLSAPSSVISAHYSEDALLDGEDATEQDIHLSLDTDNSSCGSSTCQTCEDSSQPPVFQFKPNLPMQAEVMERSNDHFIVRIRHTSTATSEEPTQEQKEAQSTVESSAVCNEDKTLVLQASLDNGSCSTVQQVVTVSERTDAQMSIKDTSSKGVLEGNTLAILPKTTGAPAEQADDAAAHASCPPVATDSSVAFKEREDTSEINSTCERTHRKRKKRHSGPKAKRSRTEKHQDRHEKQRHRKRSKSCKEKDEKTPSKKGDKSPQESPGLSAKNVIRKKGEVVVTWTRDEDRDILIELKMKGASSKTFIALSTKLKKSPAQIEERFTQLMKLLKKKEKMEN</sequence>
<feature type="region of interest" description="Disordered" evidence="18">
    <location>
        <begin position="166"/>
        <end position="193"/>
    </location>
</feature>
<evidence type="ECO:0000256" key="16">
    <source>
        <dbReference type="ARBA" id="ARBA00078515"/>
    </source>
</evidence>
<gene>
    <name evidence="19" type="primary">CASP8AP2</name>
</gene>
<dbReference type="RefSeq" id="XP_017553231.2">
    <property type="nucleotide sequence ID" value="XM_017697742.2"/>
</dbReference>
<organism evidence="19 20">
    <name type="scientific">Pygocentrus nattereri</name>
    <name type="common">Red-bellied piranha</name>
    <dbReference type="NCBI Taxonomy" id="42514"/>
    <lineage>
        <taxon>Eukaryota</taxon>
        <taxon>Metazoa</taxon>
        <taxon>Chordata</taxon>
        <taxon>Craniata</taxon>
        <taxon>Vertebrata</taxon>
        <taxon>Euteleostomi</taxon>
        <taxon>Actinopterygii</taxon>
        <taxon>Neopterygii</taxon>
        <taxon>Teleostei</taxon>
        <taxon>Ostariophysi</taxon>
        <taxon>Characiformes</taxon>
        <taxon>Characoidei</taxon>
        <taxon>Pygocentrus</taxon>
    </lineage>
</organism>
<feature type="region of interest" description="Disordered" evidence="18">
    <location>
        <begin position="1008"/>
        <end position="1037"/>
    </location>
</feature>
<dbReference type="SUPFAM" id="SSF46689">
    <property type="entry name" value="Homeodomain-like"/>
    <property type="match status" value="1"/>
</dbReference>
<keyword evidence="6" id="KW-0597">Phosphoprotein</keyword>
<dbReference type="Pfam" id="PF21227">
    <property type="entry name" value="Myb_DNA-binding_7"/>
    <property type="match status" value="1"/>
</dbReference>
<keyword evidence="7" id="KW-0053">Apoptosis</keyword>
<feature type="region of interest" description="Disordered" evidence="18">
    <location>
        <begin position="1386"/>
        <end position="1409"/>
    </location>
</feature>
<dbReference type="InterPro" id="IPR009057">
    <property type="entry name" value="Homeodomain-like_sf"/>
</dbReference>
<evidence type="ECO:0000256" key="18">
    <source>
        <dbReference type="SAM" id="MobiDB-lite"/>
    </source>
</evidence>
<keyword evidence="17" id="KW-0175">Coiled coil</keyword>
<feature type="compositionally biased region" description="Basic and acidic residues" evidence="18">
    <location>
        <begin position="449"/>
        <end position="476"/>
    </location>
</feature>
<evidence type="ECO:0000256" key="12">
    <source>
        <dbReference type="ARBA" id="ARBA00023163"/>
    </source>
</evidence>
<feature type="compositionally biased region" description="Basic and acidic residues" evidence="18">
    <location>
        <begin position="317"/>
        <end position="343"/>
    </location>
</feature>
<dbReference type="PANTHER" id="PTHR15489:SF2">
    <property type="entry name" value="CASP8-ASSOCIATED PROTEIN 2"/>
    <property type="match status" value="1"/>
</dbReference>
<dbReference type="Gene3D" id="1.10.10.60">
    <property type="entry name" value="Homeodomain-like"/>
    <property type="match status" value="1"/>
</dbReference>
<feature type="compositionally biased region" description="Low complexity" evidence="18">
    <location>
        <begin position="171"/>
        <end position="189"/>
    </location>
</feature>
<feature type="compositionally biased region" description="Basic and acidic residues" evidence="18">
    <location>
        <begin position="14"/>
        <end position="26"/>
    </location>
</feature>
<protein>
    <recommendedName>
        <fullName evidence="15">CASP8-associated protein 2</fullName>
    </recommendedName>
    <alternativeName>
        <fullName evidence="16">FLICE-associated huge protein</fullName>
    </alternativeName>
</protein>
<evidence type="ECO:0000256" key="10">
    <source>
        <dbReference type="ARBA" id="ARBA00023128"/>
    </source>
</evidence>
<keyword evidence="9" id="KW-0805">Transcription regulation</keyword>
<dbReference type="GO" id="GO:0005739">
    <property type="term" value="C:mitochondrion"/>
    <property type="evidence" value="ECO:0007669"/>
    <property type="project" value="UniProtKB-SubCell"/>
</dbReference>
<evidence type="ECO:0000256" key="2">
    <source>
        <dbReference type="ARBA" id="ARBA00004322"/>
    </source>
</evidence>
<name>A0A3B4C7R7_PYGNA</name>
<dbReference type="GO" id="GO:0036337">
    <property type="term" value="P:Fas signaling pathway"/>
    <property type="evidence" value="ECO:0007669"/>
    <property type="project" value="TreeGrafter"/>
</dbReference>
<accession>A0A3B4C7R7</accession>
<feature type="region of interest" description="Disordered" evidence="18">
    <location>
        <begin position="1730"/>
        <end position="1752"/>
    </location>
</feature>
<evidence type="ECO:0000256" key="13">
    <source>
        <dbReference type="ARBA" id="ARBA00023242"/>
    </source>
</evidence>